<reference evidence="2 3" key="1">
    <citation type="journal article" date="2014" name="Agronomy (Basel)">
        <title>A Draft Genome Sequence for Ensete ventricosum, the Drought-Tolerant Tree Against Hunger.</title>
        <authorList>
            <person name="Harrison J."/>
            <person name="Moore K.A."/>
            <person name="Paszkiewicz K."/>
            <person name="Jones T."/>
            <person name="Grant M."/>
            <person name="Ambacheew D."/>
            <person name="Muzemil S."/>
            <person name="Studholme D.J."/>
        </authorList>
    </citation>
    <scope>NUCLEOTIDE SEQUENCE [LARGE SCALE GENOMIC DNA]</scope>
</reference>
<evidence type="ECO:0000313" key="2">
    <source>
        <dbReference type="EMBL" id="RRT63686.1"/>
    </source>
</evidence>
<protein>
    <submittedName>
        <fullName evidence="2">Uncharacterized protein</fullName>
    </submittedName>
</protein>
<feature type="region of interest" description="Disordered" evidence="1">
    <location>
        <begin position="1"/>
        <end position="35"/>
    </location>
</feature>
<evidence type="ECO:0000313" key="3">
    <source>
        <dbReference type="Proteomes" id="UP000287651"/>
    </source>
</evidence>
<comment type="caution">
    <text evidence="2">The sequence shown here is derived from an EMBL/GenBank/DDBJ whole genome shotgun (WGS) entry which is preliminary data.</text>
</comment>
<feature type="region of interest" description="Disordered" evidence="1">
    <location>
        <begin position="97"/>
        <end position="130"/>
    </location>
</feature>
<organism evidence="2 3">
    <name type="scientific">Ensete ventricosum</name>
    <name type="common">Abyssinian banana</name>
    <name type="synonym">Musa ensete</name>
    <dbReference type="NCBI Taxonomy" id="4639"/>
    <lineage>
        <taxon>Eukaryota</taxon>
        <taxon>Viridiplantae</taxon>
        <taxon>Streptophyta</taxon>
        <taxon>Embryophyta</taxon>
        <taxon>Tracheophyta</taxon>
        <taxon>Spermatophyta</taxon>
        <taxon>Magnoliopsida</taxon>
        <taxon>Liliopsida</taxon>
        <taxon>Zingiberales</taxon>
        <taxon>Musaceae</taxon>
        <taxon>Ensete</taxon>
    </lineage>
</organism>
<gene>
    <name evidence="2" type="ORF">B296_00021172</name>
</gene>
<feature type="compositionally biased region" description="Basic and acidic residues" evidence="1">
    <location>
        <begin position="111"/>
        <end position="122"/>
    </location>
</feature>
<accession>A0A426ZI60</accession>
<evidence type="ECO:0000256" key="1">
    <source>
        <dbReference type="SAM" id="MobiDB-lite"/>
    </source>
</evidence>
<name>A0A426ZI60_ENSVE</name>
<sequence>MPELRSGVRRGGRAPPPPPVDRPLRNTRARAASKKPEVVLVVAGGSRQVRTRAAEARAASAAKGRQRARSAKGKLVLIEEGEGKKFDQLKEVVVVEEEEEEEDKKGKGRTKQPEEIRGKETMGDDSGGLSANRVVGQEEEGNTTPFPEKFILILPHFSLNDYIVYAFSTLLFALNFSLHRLSDVPLSLMWSLRVIDFSFWSVLLGAVMGCQGSTTKVDKVTTM</sequence>
<dbReference type="Proteomes" id="UP000287651">
    <property type="component" value="Unassembled WGS sequence"/>
</dbReference>
<dbReference type="AlphaFoldDB" id="A0A426ZI60"/>
<dbReference type="EMBL" id="AMZH03006492">
    <property type="protein sequence ID" value="RRT63686.1"/>
    <property type="molecule type" value="Genomic_DNA"/>
</dbReference>
<feature type="region of interest" description="Disordered" evidence="1">
    <location>
        <begin position="49"/>
        <end position="72"/>
    </location>
</feature>
<proteinExistence type="predicted"/>